<dbReference type="Proteomes" id="UP001152795">
    <property type="component" value="Unassembled WGS sequence"/>
</dbReference>
<keyword evidence="1" id="KW-0282">Flagellum</keyword>
<keyword evidence="1" id="KW-0969">Cilium</keyword>
<dbReference type="GO" id="GO:0003341">
    <property type="term" value="P:cilium movement"/>
    <property type="evidence" value="ECO:0007669"/>
    <property type="project" value="InterPro"/>
</dbReference>
<reference evidence="1" key="1">
    <citation type="submission" date="2020-04" db="EMBL/GenBank/DDBJ databases">
        <authorList>
            <person name="Alioto T."/>
            <person name="Alioto T."/>
            <person name="Gomez Garrido J."/>
        </authorList>
    </citation>
    <scope>NUCLEOTIDE SEQUENCE</scope>
    <source>
        <strain evidence="1">A484AB</strain>
    </source>
</reference>
<protein>
    <submittedName>
        <fullName evidence="1">Cilia- and flagella-associated 221-like</fullName>
    </submittedName>
</protein>
<sequence length="66" mass="7531">MATVEVNQMAFEQTFIAPNKHNQQVPNHLLDTKIFSKVAENDVFQASPSRIHFTGFELKKTSKQVL</sequence>
<dbReference type="PANTHER" id="PTHR46500:SF1">
    <property type="entry name" value="CILIA- AND FLAGELLA-ASSOCIATED PROTEIN 221"/>
    <property type="match status" value="1"/>
</dbReference>
<organism evidence="1 2">
    <name type="scientific">Paramuricea clavata</name>
    <name type="common">Red gorgonian</name>
    <name type="synonym">Violescent sea-whip</name>
    <dbReference type="NCBI Taxonomy" id="317549"/>
    <lineage>
        <taxon>Eukaryota</taxon>
        <taxon>Metazoa</taxon>
        <taxon>Cnidaria</taxon>
        <taxon>Anthozoa</taxon>
        <taxon>Octocorallia</taxon>
        <taxon>Malacalcyonacea</taxon>
        <taxon>Plexauridae</taxon>
        <taxon>Paramuricea</taxon>
    </lineage>
</organism>
<evidence type="ECO:0000313" key="1">
    <source>
        <dbReference type="EMBL" id="CAB4024484.1"/>
    </source>
</evidence>
<dbReference type="AlphaFoldDB" id="A0A6S7J3B6"/>
<dbReference type="GO" id="GO:0097729">
    <property type="term" value="C:9+2 motile cilium"/>
    <property type="evidence" value="ECO:0007669"/>
    <property type="project" value="TreeGrafter"/>
</dbReference>
<dbReference type="PANTHER" id="PTHR46500">
    <property type="entry name" value="CILIA- AND FLAGELLA-ASSOCIATED PROTEIN 221"/>
    <property type="match status" value="1"/>
</dbReference>
<comment type="caution">
    <text evidence="1">The sequence shown here is derived from an EMBL/GenBank/DDBJ whole genome shotgun (WGS) entry which is preliminary data.</text>
</comment>
<evidence type="ECO:0000313" key="2">
    <source>
        <dbReference type="Proteomes" id="UP001152795"/>
    </source>
</evidence>
<dbReference type="InterPro" id="IPR029676">
    <property type="entry name" value="CFAP221"/>
</dbReference>
<keyword evidence="2" id="KW-1185">Reference proteome</keyword>
<gene>
    <name evidence="1" type="ORF">PACLA_8A089882</name>
</gene>
<dbReference type="EMBL" id="CACRXK020013061">
    <property type="protein sequence ID" value="CAB4024484.1"/>
    <property type="molecule type" value="Genomic_DNA"/>
</dbReference>
<name>A0A6S7J3B6_PARCT</name>
<keyword evidence="1" id="KW-0966">Cell projection</keyword>
<dbReference type="GO" id="GO:0044458">
    <property type="term" value="P:motile cilium assembly"/>
    <property type="evidence" value="ECO:0007669"/>
    <property type="project" value="TreeGrafter"/>
</dbReference>
<feature type="non-terminal residue" evidence="1">
    <location>
        <position position="66"/>
    </location>
</feature>
<dbReference type="OrthoDB" id="5538672at2759"/>
<accession>A0A6S7J3B6</accession>
<proteinExistence type="predicted"/>